<dbReference type="GO" id="GO:0055064">
    <property type="term" value="P:chloride ion homeostasis"/>
    <property type="evidence" value="ECO:0007669"/>
    <property type="project" value="TreeGrafter"/>
</dbReference>
<proteinExistence type="predicted"/>
<comment type="subcellular location">
    <subcellularLocation>
        <location evidence="1">Membrane</location>
        <topology evidence="1">Multi-pass membrane protein</topology>
    </subcellularLocation>
</comment>
<dbReference type="GO" id="GO:1990573">
    <property type="term" value="P:potassium ion import across plasma membrane"/>
    <property type="evidence" value="ECO:0007669"/>
    <property type="project" value="TreeGrafter"/>
</dbReference>
<dbReference type="AlphaFoldDB" id="A0A183M963"/>
<dbReference type="PANTHER" id="PTHR11827:SF73">
    <property type="entry name" value="KAZACHOC, ISOFORM G"/>
    <property type="match status" value="1"/>
</dbReference>
<sequence>MVIYMCIFFIFIFMSAIATNGKVPAGGSYFMISRSIGPAFGGAVGILFYLGTTIASAMYLVGAVEVFLKYIFPQASLFGDITSDAALFNNTRIYGTILLFTVMCCVFMGIRFVSRFAAVSLAAVLISILCVYLGVFTVNPSRSPFSQCVVRNLGENFTKKKLEPLDNNSSLI</sequence>
<dbReference type="PANTHER" id="PTHR11827">
    <property type="entry name" value="SOLUTE CARRIER FAMILY 12, CATION COTRANSPORTERS"/>
    <property type="match status" value="1"/>
</dbReference>
<keyword evidence="6" id="KW-1185">Reference proteome</keyword>
<keyword evidence="4" id="KW-0472">Membrane</keyword>
<evidence type="ECO:0000313" key="6">
    <source>
        <dbReference type="Proteomes" id="UP000277204"/>
    </source>
</evidence>
<gene>
    <name evidence="5" type="ORF">SMRZ_LOCUS12589</name>
</gene>
<dbReference type="GO" id="GO:0006884">
    <property type="term" value="P:cell volume homeostasis"/>
    <property type="evidence" value="ECO:0007669"/>
    <property type="project" value="TreeGrafter"/>
</dbReference>
<dbReference type="EMBL" id="UZAI01008118">
    <property type="protein sequence ID" value="VDP01120.1"/>
    <property type="molecule type" value="Genomic_DNA"/>
</dbReference>
<dbReference type="Pfam" id="PF00324">
    <property type="entry name" value="AA_permease"/>
    <property type="match status" value="1"/>
</dbReference>
<dbReference type="GO" id="GO:0007268">
    <property type="term" value="P:chemical synaptic transmission"/>
    <property type="evidence" value="ECO:0007669"/>
    <property type="project" value="TreeGrafter"/>
</dbReference>
<keyword evidence="3" id="KW-1133">Transmembrane helix</keyword>
<dbReference type="GO" id="GO:0045202">
    <property type="term" value="C:synapse"/>
    <property type="evidence" value="ECO:0007669"/>
    <property type="project" value="GOC"/>
</dbReference>
<dbReference type="STRING" id="48269.A0A183M963"/>
<keyword evidence="2" id="KW-0812">Transmembrane</keyword>
<dbReference type="GO" id="GO:0005886">
    <property type="term" value="C:plasma membrane"/>
    <property type="evidence" value="ECO:0007669"/>
    <property type="project" value="TreeGrafter"/>
</dbReference>
<accession>A0A183M963</accession>
<dbReference type="GO" id="GO:0015379">
    <property type="term" value="F:potassium:chloride symporter activity"/>
    <property type="evidence" value="ECO:0007669"/>
    <property type="project" value="TreeGrafter"/>
</dbReference>
<evidence type="ECO:0000256" key="1">
    <source>
        <dbReference type="ARBA" id="ARBA00004141"/>
    </source>
</evidence>
<dbReference type="InterPro" id="IPR004841">
    <property type="entry name" value="AA-permease/SLC12A_dom"/>
</dbReference>
<organism evidence="5 6">
    <name type="scientific">Schistosoma margrebowiei</name>
    <dbReference type="NCBI Taxonomy" id="48269"/>
    <lineage>
        <taxon>Eukaryota</taxon>
        <taxon>Metazoa</taxon>
        <taxon>Spiralia</taxon>
        <taxon>Lophotrochozoa</taxon>
        <taxon>Platyhelminthes</taxon>
        <taxon>Trematoda</taxon>
        <taxon>Digenea</taxon>
        <taxon>Strigeidida</taxon>
        <taxon>Schistosomatoidea</taxon>
        <taxon>Schistosomatidae</taxon>
        <taxon>Schistosoma</taxon>
    </lineage>
</organism>
<protein>
    <submittedName>
        <fullName evidence="5">Uncharacterized protein</fullName>
    </submittedName>
</protein>
<evidence type="ECO:0000256" key="2">
    <source>
        <dbReference type="ARBA" id="ARBA00022692"/>
    </source>
</evidence>
<evidence type="ECO:0000256" key="3">
    <source>
        <dbReference type="ARBA" id="ARBA00022989"/>
    </source>
</evidence>
<name>A0A183M963_9TREM</name>
<dbReference type="Proteomes" id="UP000277204">
    <property type="component" value="Unassembled WGS sequence"/>
</dbReference>
<evidence type="ECO:0000313" key="5">
    <source>
        <dbReference type="EMBL" id="VDP01120.1"/>
    </source>
</evidence>
<dbReference type="GO" id="GO:0055075">
    <property type="term" value="P:potassium ion homeostasis"/>
    <property type="evidence" value="ECO:0007669"/>
    <property type="project" value="TreeGrafter"/>
</dbReference>
<dbReference type="Gene3D" id="1.20.1740.10">
    <property type="entry name" value="Amino acid/polyamine transporter I"/>
    <property type="match status" value="1"/>
</dbReference>
<evidence type="ECO:0000256" key="4">
    <source>
        <dbReference type="ARBA" id="ARBA00023136"/>
    </source>
</evidence>
<reference evidence="5 6" key="1">
    <citation type="submission" date="2018-11" db="EMBL/GenBank/DDBJ databases">
        <authorList>
            <consortium name="Pathogen Informatics"/>
        </authorList>
    </citation>
    <scope>NUCLEOTIDE SEQUENCE [LARGE SCALE GENOMIC DNA]</scope>
    <source>
        <strain evidence="5 6">Zambia</strain>
    </source>
</reference>
<dbReference type="InterPro" id="IPR004842">
    <property type="entry name" value="SLC12A_fam"/>
</dbReference>